<dbReference type="RefSeq" id="WP_099798503.1">
    <property type="nucleotide sequence ID" value="NZ_CP018092.1"/>
</dbReference>
<evidence type="ECO:0000313" key="7">
    <source>
        <dbReference type="EMBL" id="ATS18151.1"/>
    </source>
</evidence>
<dbReference type="Pfam" id="PF00698">
    <property type="entry name" value="Acyl_transf_1"/>
    <property type="match status" value="1"/>
</dbReference>
<dbReference type="GO" id="GO:0006633">
    <property type="term" value="P:fatty acid biosynthetic process"/>
    <property type="evidence" value="ECO:0007669"/>
    <property type="project" value="TreeGrafter"/>
</dbReference>
<feature type="active site" evidence="5">
    <location>
        <position position="90"/>
    </location>
</feature>
<reference evidence="7 8" key="1">
    <citation type="submission" date="2016-11" db="EMBL/GenBank/DDBJ databases">
        <title>Complete genome sequence of thermophilic cyanobacteria strain Synechococcus sp. PCC6715.</title>
        <authorList>
            <person name="Tang J."/>
            <person name="Daroch M."/>
            <person name="Liang Y."/>
            <person name="Jiang D."/>
            <person name="Shah M."/>
        </authorList>
    </citation>
    <scope>NUCLEOTIDE SEQUENCE [LARGE SCALE GENOMIC DNA]</scope>
    <source>
        <strain evidence="7 8">PCC 6715</strain>
    </source>
</reference>
<dbReference type="Gene3D" id="3.30.70.250">
    <property type="entry name" value="Malonyl-CoA ACP transacylase, ACP-binding"/>
    <property type="match status" value="1"/>
</dbReference>
<protein>
    <recommendedName>
        <fullName evidence="4">Malonyl CoA-acyl carrier protein transacylase</fullName>
        <ecNumber evidence="4">2.3.1.39</ecNumber>
    </recommendedName>
</protein>
<evidence type="ECO:0000256" key="1">
    <source>
        <dbReference type="ARBA" id="ARBA00022679"/>
    </source>
</evidence>
<dbReference type="GO" id="GO:0005829">
    <property type="term" value="C:cytosol"/>
    <property type="evidence" value="ECO:0007669"/>
    <property type="project" value="TreeGrafter"/>
</dbReference>
<evidence type="ECO:0000256" key="5">
    <source>
        <dbReference type="PIRSR" id="PIRSR000446-1"/>
    </source>
</evidence>
<dbReference type="PANTHER" id="PTHR42681">
    <property type="entry name" value="MALONYL-COA-ACYL CARRIER PROTEIN TRANSACYLASE, MITOCHONDRIAL"/>
    <property type="match status" value="1"/>
</dbReference>
<dbReference type="NCBIfam" id="TIGR00128">
    <property type="entry name" value="fabD"/>
    <property type="match status" value="1"/>
</dbReference>
<feature type="domain" description="Malonyl-CoA:ACP transacylase (MAT)" evidence="6">
    <location>
        <begin position="7"/>
        <end position="294"/>
    </location>
</feature>
<comment type="similarity">
    <text evidence="4">Belongs to the fabD family.</text>
</comment>
<sequence>MTKTAWLFPGQGSQHSGMMADLLEAYPPTQERCDLAASILGWSVLDCCAGTTGNLDQTLYTQPSLFVVESLLVDALKDRGATADVVAGHSLGEYVALYAADVFDFVTGLKLVQKRAELMNAAGGGKMVALIGFDRDALLAAIATTPDVVLANDNHPGQVVISGTPAAVDTLLTQVKVKRAVPLNVSGAFHSPFMAEAAAEFASVLGNCTFHDAVMPVLNNVEPHPTTEASVIKERLRQQMTGSVRWVETCHALATAGVTQALEVGPGAVLAGLVKRTTPDINVTGVCSIATLPA</sequence>
<evidence type="ECO:0000256" key="3">
    <source>
        <dbReference type="ARBA" id="ARBA00048462"/>
    </source>
</evidence>
<keyword evidence="2 4" id="KW-0012">Acyltransferase</keyword>
<evidence type="ECO:0000256" key="4">
    <source>
        <dbReference type="PIRNR" id="PIRNR000446"/>
    </source>
</evidence>
<dbReference type="SUPFAM" id="SSF55048">
    <property type="entry name" value="Probable ACP-binding domain of malonyl-CoA ACP transacylase"/>
    <property type="match status" value="1"/>
</dbReference>
<accession>A0A2D2Q0W1</accession>
<dbReference type="InterPro" id="IPR016036">
    <property type="entry name" value="Malonyl_transacylase_ACP-bd"/>
</dbReference>
<dbReference type="InterPro" id="IPR001227">
    <property type="entry name" value="Ac_transferase_dom_sf"/>
</dbReference>
<dbReference type="EC" id="2.3.1.39" evidence="4"/>
<dbReference type="SUPFAM" id="SSF52151">
    <property type="entry name" value="FabD/lysophospholipase-like"/>
    <property type="match status" value="1"/>
</dbReference>
<dbReference type="PIRSF" id="PIRSF000446">
    <property type="entry name" value="Mct"/>
    <property type="match status" value="1"/>
</dbReference>
<reference evidence="8" key="2">
    <citation type="journal article" date="2022" name="Front. Microbiol.">
        <title>Comparative Genomic Analysis Revealed Distinct Molecular Components and Organization of CO2-Concentrating Mechanism in Thermophilic Cyanobacteria.</title>
        <authorList>
            <person name="Tang J."/>
            <person name="Zhou H."/>
            <person name="Yao D."/>
            <person name="Riaz S."/>
            <person name="You D."/>
            <person name="Klepacz-Smolka A."/>
            <person name="Daroch M."/>
        </authorList>
    </citation>
    <scope>NUCLEOTIDE SEQUENCE [LARGE SCALE GENOMIC DNA]</scope>
    <source>
        <strain evidence="8">PCC 6715</strain>
    </source>
</reference>
<evidence type="ECO:0000259" key="6">
    <source>
        <dbReference type="SMART" id="SM00827"/>
    </source>
</evidence>
<organism evidence="7 8">
    <name type="scientific">Parathermosynechococcus lividus PCC 6715</name>
    <dbReference type="NCBI Taxonomy" id="1917166"/>
    <lineage>
        <taxon>Bacteria</taxon>
        <taxon>Bacillati</taxon>
        <taxon>Cyanobacteriota</taxon>
        <taxon>Cyanophyceae</taxon>
        <taxon>Acaryochloridales</taxon>
        <taxon>Thermosynechococcaceae</taxon>
        <taxon>Parathermosynechococcus</taxon>
    </lineage>
</organism>
<dbReference type="GO" id="GO:0004314">
    <property type="term" value="F:[acyl-carrier-protein] S-malonyltransferase activity"/>
    <property type="evidence" value="ECO:0007669"/>
    <property type="project" value="UniProtKB-EC"/>
</dbReference>
<dbReference type="AlphaFoldDB" id="A0A2D2Q0W1"/>
<dbReference type="SMART" id="SM00827">
    <property type="entry name" value="PKS_AT"/>
    <property type="match status" value="1"/>
</dbReference>
<evidence type="ECO:0000256" key="2">
    <source>
        <dbReference type="ARBA" id="ARBA00023315"/>
    </source>
</evidence>
<dbReference type="OrthoDB" id="9805460at2"/>
<comment type="catalytic activity">
    <reaction evidence="3 4">
        <text>holo-[ACP] + malonyl-CoA = malonyl-[ACP] + CoA</text>
        <dbReference type="Rhea" id="RHEA:41792"/>
        <dbReference type="Rhea" id="RHEA-COMP:9623"/>
        <dbReference type="Rhea" id="RHEA-COMP:9685"/>
        <dbReference type="ChEBI" id="CHEBI:57287"/>
        <dbReference type="ChEBI" id="CHEBI:57384"/>
        <dbReference type="ChEBI" id="CHEBI:64479"/>
        <dbReference type="ChEBI" id="CHEBI:78449"/>
        <dbReference type="EC" id="2.3.1.39"/>
    </reaction>
</comment>
<dbReference type="InterPro" id="IPR014043">
    <property type="entry name" value="Acyl_transferase_dom"/>
</dbReference>
<feature type="active site" evidence="5">
    <location>
        <position position="190"/>
    </location>
</feature>
<evidence type="ECO:0000313" key="8">
    <source>
        <dbReference type="Proteomes" id="UP000231057"/>
    </source>
</evidence>
<dbReference type="KEGG" id="slw:BRW62_04635"/>
<dbReference type="InterPro" id="IPR050858">
    <property type="entry name" value="Mal-CoA-ACP_Trans/PKS_FabD"/>
</dbReference>
<proteinExistence type="inferred from homology"/>
<dbReference type="InterPro" id="IPR024925">
    <property type="entry name" value="Malonyl_CoA-ACP_transAc"/>
</dbReference>
<name>A0A2D2Q0W1_PARLV</name>
<keyword evidence="8" id="KW-1185">Reference proteome</keyword>
<dbReference type="InterPro" id="IPR004410">
    <property type="entry name" value="Malonyl_CoA-ACP_transAc_FabD"/>
</dbReference>
<dbReference type="PANTHER" id="PTHR42681:SF1">
    <property type="entry name" value="MALONYL-COA-ACYL CARRIER PROTEIN TRANSACYLASE, MITOCHONDRIAL"/>
    <property type="match status" value="1"/>
</dbReference>
<dbReference type="Gene3D" id="3.40.366.10">
    <property type="entry name" value="Malonyl-Coenzyme A Acyl Carrier Protein, domain 2"/>
    <property type="match status" value="1"/>
</dbReference>
<dbReference type="InterPro" id="IPR016035">
    <property type="entry name" value="Acyl_Trfase/lysoPLipase"/>
</dbReference>
<dbReference type="EMBL" id="CP018092">
    <property type="protein sequence ID" value="ATS18151.1"/>
    <property type="molecule type" value="Genomic_DNA"/>
</dbReference>
<dbReference type="Proteomes" id="UP000231057">
    <property type="component" value="Chromosome"/>
</dbReference>
<gene>
    <name evidence="7" type="ORF">BRW62_04635</name>
</gene>
<keyword evidence="1 4" id="KW-0808">Transferase</keyword>